<comment type="caution">
    <text evidence="1">The sequence shown here is derived from an EMBL/GenBank/DDBJ whole genome shotgun (WGS) entry which is preliminary data.</text>
</comment>
<dbReference type="GeneID" id="39872727"/>
<evidence type="ECO:0000313" key="1">
    <source>
        <dbReference type="EMBL" id="GBE58957.1"/>
    </source>
</evidence>
<dbReference type="AlphaFoldDB" id="A0A2H6K7I3"/>
<keyword evidence="1" id="KW-0808">Transferase</keyword>
<dbReference type="RefSeq" id="XP_028865200.1">
    <property type="nucleotide sequence ID" value="XM_029009367.1"/>
</dbReference>
<reference evidence="1 2" key="1">
    <citation type="journal article" date="2017" name="BMC Genomics">
        <title>Whole-genome assembly of Babesia ovata and comparative genomics between closely related pathogens.</title>
        <authorList>
            <person name="Yamagishi J."/>
            <person name="Asada M."/>
            <person name="Hakimi H."/>
            <person name="Tanaka T.Q."/>
            <person name="Sugimoto C."/>
            <person name="Kawazu S."/>
        </authorList>
    </citation>
    <scope>NUCLEOTIDE SEQUENCE [LARGE SCALE GENOMIC DNA]</scope>
    <source>
        <strain evidence="1 2">Miyake</strain>
    </source>
</reference>
<keyword evidence="2" id="KW-1185">Reference proteome</keyword>
<evidence type="ECO:0000313" key="2">
    <source>
        <dbReference type="Proteomes" id="UP000236319"/>
    </source>
</evidence>
<dbReference type="Proteomes" id="UP000236319">
    <property type="component" value="Unassembled WGS sequence"/>
</dbReference>
<sequence length="163" mass="19227">MDHSELGRQIGLPKEKMDAHKIESEVHWKHGWIAYDKTVKTQKIKEYNRPDIIVADRRRNMITIVEIGITNQENLVETENIKRGKYEHLIENLNAQTLNQQTRTRVISYVMTWEGIVTKDHTTHRQSLGISDLSEAHIQRVVIQETQKLVLRDMKPREDYDTE</sequence>
<keyword evidence="1" id="KW-0548">Nucleotidyltransferase</keyword>
<dbReference type="GO" id="GO:0003964">
    <property type="term" value="F:RNA-directed DNA polymerase activity"/>
    <property type="evidence" value="ECO:0007669"/>
    <property type="project" value="UniProtKB-KW"/>
</dbReference>
<keyword evidence="1" id="KW-0695">RNA-directed DNA polymerase</keyword>
<accession>A0A2H6K7I3</accession>
<organism evidence="1 2">
    <name type="scientific">Babesia ovata</name>
    <dbReference type="NCBI Taxonomy" id="189622"/>
    <lineage>
        <taxon>Eukaryota</taxon>
        <taxon>Sar</taxon>
        <taxon>Alveolata</taxon>
        <taxon>Apicomplexa</taxon>
        <taxon>Aconoidasida</taxon>
        <taxon>Piroplasmida</taxon>
        <taxon>Babesiidae</taxon>
        <taxon>Babesia</taxon>
    </lineage>
</organism>
<name>A0A2H6K7I3_9APIC</name>
<proteinExistence type="predicted"/>
<dbReference type="OrthoDB" id="2192644at2759"/>
<dbReference type="EMBL" id="BDSA01000001">
    <property type="protein sequence ID" value="GBE58957.1"/>
    <property type="molecule type" value="Genomic_DNA"/>
</dbReference>
<gene>
    <name evidence="1" type="ORF">BOVATA_004500</name>
</gene>
<dbReference type="VEuPathDB" id="PiroplasmaDB:BOVATA_004500"/>
<protein>
    <submittedName>
        <fullName evidence="1">Reverse transcriptase domain containing protein</fullName>
    </submittedName>
</protein>